<dbReference type="EnsemblPlants" id="MELO3C033290.2.1">
    <property type="protein sequence ID" value="MELO3C033290.2.1"/>
    <property type="gene ID" value="MELO3C033290.2"/>
</dbReference>
<proteinExistence type="predicted"/>
<reference evidence="1" key="1">
    <citation type="submission" date="2023-03" db="UniProtKB">
        <authorList>
            <consortium name="EnsemblPlants"/>
        </authorList>
    </citation>
    <scope>IDENTIFICATION</scope>
</reference>
<accession>A0A9I9EG68</accession>
<name>A0A9I9EG68_CUCME</name>
<evidence type="ECO:0000313" key="1">
    <source>
        <dbReference type="EnsemblPlants" id="MELO3C033290.2.1"/>
    </source>
</evidence>
<organism evidence="1">
    <name type="scientific">Cucumis melo</name>
    <name type="common">Muskmelon</name>
    <dbReference type="NCBI Taxonomy" id="3656"/>
    <lineage>
        <taxon>Eukaryota</taxon>
        <taxon>Viridiplantae</taxon>
        <taxon>Streptophyta</taxon>
        <taxon>Embryophyta</taxon>
        <taxon>Tracheophyta</taxon>
        <taxon>Spermatophyta</taxon>
        <taxon>Magnoliopsida</taxon>
        <taxon>eudicotyledons</taxon>
        <taxon>Gunneridae</taxon>
        <taxon>Pentapetalae</taxon>
        <taxon>rosids</taxon>
        <taxon>fabids</taxon>
        <taxon>Cucurbitales</taxon>
        <taxon>Cucurbitaceae</taxon>
        <taxon>Benincaseae</taxon>
        <taxon>Cucumis</taxon>
    </lineage>
</organism>
<dbReference type="AlphaFoldDB" id="A0A9I9EG68"/>
<sequence length="127" mass="14255">MPRSTVVDRQATTILPTSIVEPSRRRLFIKSLSRCPAIQRSKLGVLAQLRKPLMCSQGNFDKRHLWLSGDSGAERSCDWRSENLNLGAKYLFGCVFSCGYGSRVAVKDQAIVEFPVIDCKLSFLFIV</sequence>
<protein>
    <submittedName>
        <fullName evidence="1">Uncharacterized protein</fullName>
    </submittedName>
</protein>
<dbReference type="Gramene" id="MELO3C033290.2.1">
    <property type="protein sequence ID" value="MELO3C033290.2.1"/>
    <property type="gene ID" value="MELO3C033290.2"/>
</dbReference>